<organism evidence="1 2">
    <name type="scientific">candidate division LCP-89 bacterium B3_LCP</name>
    <dbReference type="NCBI Taxonomy" id="2012998"/>
    <lineage>
        <taxon>Bacteria</taxon>
        <taxon>Pseudomonadati</taxon>
        <taxon>Bacteria division LCP-89</taxon>
    </lineage>
</organism>
<gene>
    <name evidence="1" type="ORF">CEE37_03390</name>
</gene>
<protein>
    <submittedName>
        <fullName evidence="1">Uncharacterized protein</fullName>
    </submittedName>
</protein>
<comment type="caution">
    <text evidence="1">The sequence shown here is derived from an EMBL/GenBank/DDBJ whole genome shotgun (WGS) entry which is preliminary data.</text>
</comment>
<accession>A0A532V335</accession>
<dbReference type="Proteomes" id="UP000319619">
    <property type="component" value="Unassembled WGS sequence"/>
</dbReference>
<dbReference type="AlphaFoldDB" id="A0A532V335"/>
<evidence type="ECO:0000313" key="1">
    <source>
        <dbReference type="EMBL" id="TKJ41623.1"/>
    </source>
</evidence>
<dbReference type="EMBL" id="NJBN01000002">
    <property type="protein sequence ID" value="TKJ41623.1"/>
    <property type="molecule type" value="Genomic_DNA"/>
</dbReference>
<proteinExistence type="predicted"/>
<evidence type="ECO:0000313" key="2">
    <source>
        <dbReference type="Proteomes" id="UP000319619"/>
    </source>
</evidence>
<sequence>MKVRSTDPIYIQKQFIKPQPLMDAAPLFDPLKDELRKIRQSQKDDPLLKSLLNGTEKINELA</sequence>
<name>A0A532V335_UNCL8</name>
<reference evidence="1 2" key="1">
    <citation type="submission" date="2017-06" db="EMBL/GenBank/DDBJ databases">
        <title>Novel microbial phyla capable of carbon fixation and sulfur reduction in deep-sea sediments.</title>
        <authorList>
            <person name="Huang J."/>
            <person name="Baker B."/>
            <person name="Wang Y."/>
        </authorList>
    </citation>
    <scope>NUCLEOTIDE SEQUENCE [LARGE SCALE GENOMIC DNA]</scope>
    <source>
        <strain evidence="1">B3_LCP</strain>
    </source>
</reference>